<dbReference type="Pfam" id="PF13559">
    <property type="entry name" value="DUF4129"/>
    <property type="match status" value="1"/>
</dbReference>
<feature type="transmembrane region" description="Helical" evidence="1">
    <location>
        <begin position="617"/>
        <end position="634"/>
    </location>
</feature>
<feature type="transmembrane region" description="Helical" evidence="1">
    <location>
        <begin position="6"/>
        <end position="24"/>
    </location>
</feature>
<keyword evidence="1" id="KW-0472">Membrane</keyword>
<reference evidence="4" key="1">
    <citation type="submission" date="2018-09" db="EMBL/GenBank/DDBJ databases">
        <authorList>
            <person name="Zhu H."/>
        </authorList>
    </citation>
    <scope>NUCLEOTIDE SEQUENCE [LARGE SCALE GENOMIC DNA]</scope>
    <source>
        <strain evidence="4">K2R23-3</strain>
    </source>
</reference>
<dbReference type="InterPro" id="IPR002931">
    <property type="entry name" value="Transglutaminase-like"/>
</dbReference>
<dbReference type="KEGG" id="paek:D3873_10850"/>
<feature type="transmembrane region" description="Helical" evidence="1">
    <location>
        <begin position="36"/>
        <end position="56"/>
    </location>
</feature>
<accession>A0A385YVL3</accession>
<dbReference type="PANTHER" id="PTHR42736">
    <property type="entry name" value="PROTEIN-GLUTAMINE GAMMA-GLUTAMYLTRANSFERASE"/>
    <property type="match status" value="1"/>
</dbReference>
<evidence type="ECO:0000313" key="3">
    <source>
        <dbReference type="EMBL" id="AYC30320.1"/>
    </source>
</evidence>
<name>A0A385YVL3_9BACL</name>
<feature type="transmembrane region" description="Helical" evidence="1">
    <location>
        <begin position="200"/>
        <end position="221"/>
    </location>
</feature>
<dbReference type="AlphaFoldDB" id="A0A385YVL3"/>
<sequence>MTNTSRPHTGIVQLILYVLVFLLLREWLIPVMQLTSTGYLTLFLLFVIVCLIVDYLEMKKVYAFLIKMVFVGWALVFIYQGKLFSPIEGTKFLLEQVVENGIAIFSMNWGLITDPIRTFLFFALLWMITYLIHHWLRVKMSILLFFILTVVFIASLDTFSPYDGDHAIIRIMLLGLVLSGLLKIARLYDENRVSFSPSKFSRLSIPLVVIVLITVGFGYLLPKAGPIWQDPVPFLQSFAEDTASNGTLRPAVSKIGYDEDDSQLGGSFIGDDTVVFEAIIEDGTYWKIENKDVYTGKGWEVSTPETEKRYVNYGNNQPIETDFPVGPAEDADTAEITMREDFEFLVYPYGMDSVNSQEDISYALSLDEQKVETYVQARPVNVTQYTINYSETTYSLKALRETKPEMARDLPIEFDRYLQLPETLPQRVRDLAETITASQSSLYDKAVAIERYFSGNNFVYDQTSIPVPDDKQDYVDQFLFESKRGYCDNFSTSMVVMLRSIGIPARWTKGFAEGEEVEDRGPNSFYEVTNNSAHSWVEAYMPNVGWVAFEPTIGFSGATNVEYDVEANTVEPPPTPEETDTAKPQKVDKEATFSFVKWADAAWDSFRDWLDRSKGTLLKWGIITAIVVFILFKIRRYWLPRILVPYYRLQKNDWHTFEKRYYRLLKQLELYGITKQEGYTLQQYATYVDQFFETKDMRRLTAAFERGFYGNKNTGDDYAKLRESWENLINRTTS</sequence>
<dbReference type="Pfam" id="PF01841">
    <property type="entry name" value="Transglut_core"/>
    <property type="match status" value="1"/>
</dbReference>
<dbReference type="InterPro" id="IPR038765">
    <property type="entry name" value="Papain-like_cys_pep_sf"/>
</dbReference>
<proteinExistence type="predicted"/>
<dbReference type="OrthoDB" id="9804872at2"/>
<feature type="domain" description="Transglutaminase-like" evidence="2">
    <location>
        <begin position="479"/>
        <end position="553"/>
    </location>
</feature>
<feature type="transmembrane region" description="Helical" evidence="1">
    <location>
        <begin position="118"/>
        <end position="136"/>
    </location>
</feature>
<dbReference type="RefSeq" id="WP_119884037.1">
    <property type="nucleotide sequence ID" value="NZ_CP032418.1"/>
</dbReference>
<dbReference type="SMART" id="SM00460">
    <property type="entry name" value="TGc"/>
    <property type="match status" value="1"/>
</dbReference>
<dbReference type="Pfam" id="PF11992">
    <property type="entry name" value="TgpA_N"/>
    <property type="match status" value="1"/>
</dbReference>
<dbReference type="InterPro" id="IPR052901">
    <property type="entry name" value="Bact_TGase-like"/>
</dbReference>
<keyword evidence="4" id="KW-1185">Reference proteome</keyword>
<keyword evidence="1" id="KW-1133">Transmembrane helix</keyword>
<dbReference type="InterPro" id="IPR025403">
    <property type="entry name" value="TgpA-like_C"/>
</dbReference>
<evidence type="ECO:0000256" key="1">
    <source>
        <dbReference type="SAM" id="Phobius"/>
    </source>
</evidence>
<evidence type="ECO:0000259" key="2">
    <source>
        <dbReference type="SMART" id="SM00460"/>
    </source>
</evidence>
<organism evidence="3 4">
    <name type="scientific">Paenisporosarcina cavernae</name>
    <dbReference type="NCBI Taxonomy" id="2320858"/>
    <lineage>
        <taxon>Bacteria</taxon>
        <taxon>Bacillati</taxon>
        <taxon>Bacillota</taxon>
        <taxon>Bacilli</taxon>
        <taxon>Bacillales</taxon>
        <taxon>Caryophanaceae</taxon>
        <taxon>Paenisporosarcina</taxon>
    </lineage>
</organism>
<feature type="transmembrane region" description="Helical" evidence="1">
    <location>
        <begin position="168"/>
        <end position="188"/>
    </location>
</feature>
<gene>
    <name evidence="3" type="ORF">D3873_10850</name>
</gene>
<dbReference type="PANTHER" id="PTHR42736:SF1">
    <property type="entry name" value="PROTEIN-GLUTAMINE GAMMA-GLUTAMYLTRANSFERASE"/>
    <property type="match status" value="1"/>
</dbReference>
<dbReference type="Proteomes" id="UP000265725">
    <property type="component" value="Chromosome"/>
</dbReference>
<dbReference type="InterPro" id="IPR021878">
    <property type="entry name" value="TgpA_N"/>
</dbReference>
<feature type="transmembrane region" description="Helical" evidence="1">
    <location>
        <begin position="62"/>
        <end position="80"/>
    </location>
</feature>
<feature type="transmembrane region" description="Helical" evidence="1">
    <location>
        <begin position="143"/>
        <end position="162"/>
    </location>
</feature>
<keyword evidence="1" id="KW-0812">Transmembrane</keyword>
<evidence type="ECO:0000313" key="4">
    <source>
        <dbReference type="Proteomes" id="UP000265725"/>
    </source>
</evidence>
<dbReference type="SUPFAM" id="SSF54001">
    <property type="entry name" value="Cysteine proteinases"/>
    <property type="match status" value="1"/>
</dbReference>
<protein>
    <submittedName>
        <fullName evidence="3">Transglutaminase</fullName>
    </submittedName>
</protein>
<dbReference type="EMBL" id="CP032418">
    <property type="protein sequence ID" value="AYC30320.1"/>
    <property type="molecule type" value="Genomic_DNA"/>
</dbReference>
<dbReference type="Gene3D" id="3.10.620.30">
    <property type="match status" value="1"/>
</dbReference>